<evidence type="ECO:0000313" key="3">
    <source>
        <dbReference type="Proteomes" id="UP000298030"/>
    </source>
</evidence>
<keyword evidence="3" id="KW-1185">Reference proteome</keyword>
<evidence type="ECO:0000313" key="2">
    <source>
        <dbReference type="EMBL" id="TEB25688.1"/>
    </source>
</evidence>
<feature type="compositionally biased region" description="Polar residues" evidence="1">
    <location>
        <begin position="460"/>
        <end position="470"/>
    </location>
</feature>
<sequence>MGRRDKKNAEENPPVLPKTPTKASMSTDDPAPPSTPPPTTPTFTLNQSPRTPKGSVWKRFAAVGRVMLAVTPKLTPAPVASTSAIPEASPLSHLTSRIFEFSAPPPNWFEAPPSPSSPSFRYPFFPLRHNAKPTPAISSVTKRARSDSSLSEMGSPVKELKRLRLATPSEDGSIDSDSDATGSAITSLTSDNDDRGGSPDLKEPSPTSFTAFEPADAYDQANATPNDNGTDASGSHEVAAATPDQLPYLDSAAVLAADSSLTQGSDEVPTEQAVEVTPAFSRGDEDASVNVQSQQNVEAVAQIQMQETGLPVPVTPPDSDEVLRALLFHPQQFLPLQVPAPPPLNHPNQTFNGPANPPLGSYGQQFAAGASNAASTSQGHGWPVLPYFQAPYPPPQQYRQYGYPHPSLATSMNAQLNGSYHGQRTSSAYPPPAPHPTLNHYGASIPPSMSLPPAIHTGQAAASTSTQGMQFQFKFDTGIRKPSNRSKKSTNNSKASTTRRRNIAGPSNSSDSSPATESPKVPRGPLTAGEKTYIWCGHQTAEEVGTNHYDAEGTVIVRGGLKKCNWTGSCSISMKGENLARHIFNAHIRGSDKLCESKYCTFNRAANGDWCNSSQCGQIAPISANDHV</sequence>
<feature type="region of interest" description="Disordered" evidence="1">
    <location>
        <begin position="1"/>
        <end position="54"/>
    </location>
</feature>
<feature type="compositionally biased region" description="Polar residues" evidence="1">
    <location>
        <begin position="179"/>
        <end position="190"/>
    </location>
</feature>
<feature type="compositionally biased region" description="Basic and acidic residues" evidence="1">
    <location>
        <begin position="192"/>
        <end position="203"/>
    </location>
</feature>
<accession>A0A4Y7SVN2</accession>
<feature type="compositionally biased region" description="Polar residues" evidence="1">
    <location>
        <begin position="136"/>
        <end position="152"/>
    </location>
</feature>
<feature type="compositionally biased region" description="Polar residues" evidence="1">
    <location>
        <begin position="417"/>
        <end position="428"/>
    </location>
</feature>
<name>A0A4Y7SVN2_COPMI</name>
<feature type="compositionally biased region" description="Pro residues" evidence="1">
    <location>
        <begin position="30"/>
        <end position="40"/>
    </location>
</feature>
<feature type="compositionally biased region" description="Polar residues" evidence="1">
    <location>
        <begin position="505"/>
        <end position="516"/>
    </location>
</feature>
<proteinExistence type="predicted"/>
<reference evidence="2 3" key="1">
    <citation type="journal article" date="2019" name="Nat. Ecol. Evol.">
        <title>Megaphylogeny resolves global patterns of mushroom evolution.</title>
        <authorList>
            <person name="Varga T."/>
            <person name="Krizsan K."/>
            <person name="Foldi C."/>
            <person name="Dima B."/>
            <person name="Sanchez-Garcia M."/>
            <person name="Sanchez-Ramirez S."/>
            <person name="Szollosi G.J."/>
            <person name="Szarkandi J.G."/>
            <person name="Papp V."/>
            <person name="Albert L."/>
            <person name="Andreopoulos W."/>
            <person name="Angelini C."/>
            <person name="Antonin V."/>
            <person name="Barry K.W."/>
            <person name="Bougher N.L."/>
            <person name="Buchanan P."/>
            <person name="Buyck B."/>
            <person name="Bense V."/>
            <person name="Catcheside P."/>
            <person name="Chovatia M."/>
            <person name="Cooper J."/>
            <person name="Damon W."/>
            <person name="Desjardin D."/>
            <person name="Finy P."/>
            <person name="Geml J."/>
            <person name="Haridas S."/>
            <person name="Hughes K."/>
            <person name="Justo A."/>
            <person name="Karasinski D."/>
            <person name="Kautmanova I."/>
            <person name="Kiss B."/>
            <person name="Kocsube S."/>
            <person name="Kotiranta H."/>
            <person name="LaButti K.M."/>
            <person name="Lechner B.E."/>
            <person name="Liimatainen K."/>
            <person name="Lipzen A."/>
            <person name="Lukacs Z."/>
            <person name="Mihaltcheva S."/>
            <person name="Morgado L.N."/>
            <person name="Niskanen T."/>
            <person name="Noordeloos M.E."/>
            <person name="Ohm R.A."/>
            <person name="Ortiz-Santana B."/>
            <person name="Ovrebo C."/>
            <person name="Racz N."/>
            <person name="Riley R."/>
            <person name="Savchenko A."/>
            <person name="Shiryaev A."/>
            <person name="Soop K."/>
            <person name="Spirin V."/>
            <person name="Szebenyi C."/>
            <person name="Tomsovsky M."/>
            <person name="Tulloss R.E."/>
            <person name="Uehling J."/>
            <person name="Grigoriev I.V."/>
            <person name="Vagvolgyi C."/>
            <person name="Papp T."/>
            <person name="Martin F.M."/>
            <person name="Miettinen O."/>
            <person name="Hibbett D.S."/>
            <person name="Nagy L.G."/>
        </authorList>
    </citation>
    <scope>NUCLEOTIDE SEQUENCE [LARGE SCALE GENOMIC DNA]</scope>
    <source>
        <strain evidence="2 3">FP101781</strain>
    </source>
</reference>
<dbReference type="EMBL" id="QPFP01000054">
    <property type="protein sequence ID" value="TEB25688.1"/>
    <property type="molecule type" value="Genomic_DNA"/>
</dbReference>
<comment type="caution">
    <text evidence="2">The sequence shown here is derived from an EMBL/GenBank/DDBJ whole genome shotgun (WGS) entry which is preliminary data.</text>
</comment>
<feature type="region of interest" description="Disordered" evidence="1">
    <location>
        <begin position="417"/>
        <end position="526"/>
    </location>
</feature>
<protein>
    <submittedName>
        <fullName evidence="2">Uncharacterized protein</fullName>
    </submittedName>
</protein>
<organism evidence="2 3">
    <name type="scientific">Coprinellus micaceus</name>
    <name type="common">Glistening ink-cap mushroom</name>
    <name type="synonym">Coprinus micaceus</name>
    <dbReference type="NCBI Taxonomy" id="71717"/>
    <lineage>
        <taxon>Eukaryota</taxon>
        <taxon>Fungi</taxon>
        <taxon>Dikarya</taxon>
        <taxon>Basidiomycota</taxon>
        <taxon>Agaricomycotina</taxon>
        <taxon>Agaricomycetes</taxon>
        <taxon>Agaricomycetidae</taxon>
        <taxon>Agaricales</taxon>
        <taxon>Agaricineae</taxon>
        <taxon>Psathyrellaceae</taxon>
        <taxon>Coprinellus</taxon>
    </lineage>
</organism>
<dbReference type="AlphaFoldDB" id="A0A4Y7SVN2"/>
<gene>
    <name evidence="2" type="ORF">FA13DRAFT_1777278</name>
</gene>
<feature type="compositionally biased region" description="Polar residues" evidence="1">
    <location>
        <begin position="221"/>
        <end position="233"/>
    </location>
</feature>
<dbReference type="Proteomes" id="UP000298030">
    <property type="component" value="Unassembled WGS sequence"/>
</dbReference>
<feature type="region of interest" description="Disordered" evidence="1">
    <location>
        <begin position="130"/>
        <end position="242"/>
    </location>
</feature>
<evidence type="ECO:0000256" key="1">
    <source>
        <dbReference type="SAM" id="MobiDB-lite"/>
    </source>
</evidence>